<reference evidence="4" key="1">
    <citation type="journal article" date="2019" name="Int. J. Syst. Evol. Microbiol.">
        <title>The Global Catalogue of Microorganisms (GCM) 10K type strain sequencing project: providing services to taxonomists for standard genome sequencing and annotation.</title>
        <authorList>
            <consortium name="The Broad Institute Genomics Platform"/>
            <consortium name="The Broad Institute Genome Sequencing Center for Infectious Disease"/>
            <person name="Wu L."/>
            <person name="Ma J."/>
        </authorList>
    </citation>
    <scope>NUCLEOTIDE SEQUENCE [LARGE SCALE GENOMIC DNA]</scope>
    <source>
        <strain evidence="4">JCM 30331</strain>
    </source>
</reference>
<evidence type="ECO:0000313" key="4">
    <source>
        <dbReference type="Proteomes" id="UP000647587"/>
    </source>
</evidence>
<feature type="region of interest" description="Disordered" evidence="1">
    <location>
        <begin position="151"/>
        <end position="181"/>
    </location>
</feature>
<gene>
    <name evidence="3" type="ORF">GCM10008955_30710</name>
</gene>
<dbReference type="Proteomes" id="UP000647587">
    <property type="component" value="Unassembled WGS sequence"/>
</dbReference>
<dbReference type="RefSeq" id="WP_189010356.1">
    <property type="nucleotide sequence ID" value="NZ_BMPP01000014.1"/>
</dbReference>
<sequence>MKRNLTVLPLFLCTALAQQGPASTSSLTRVPLTKGAVRVTDAAATRQFGQLLNGLATEQGSGCQVSEYLVWDDPELAEQIGGDLAGQFKARGMTFKELGEEENEESYALSFLLTEKANRYVGMLYGDAESVVLGWCQLKAAQAKVAQAKTAPAPIRPAAPAPVRPAPDGPAPARAAPTPAAQRTTGTALAGDYVCLSGGAPELSVAGPVSQAPVDPAKAQMRSYANASKYRLYANGTWGDLTFGERYVNQKGYKGTYKILANGDVDLISDPGSRLYLFRTIPTTDRRLALVEVHQPADRYKAQFCTRVD</sequence>
<proteinExistence type="predicted"/>
<accession>A0ABQ2EZU7</accession>
<feature type="compositionally biased region" description="Pro residues" evidence="1">
    <location>
        <begin position="154"/>
        <end position="170"/>
    </location>
</feature>
<comment type="caution">
    <text evidence="3">The sequence shown here is derived from an EMBL/GenBank/DDBJ whole genome shotgun (WGS) entry which is preliminary data.</text>
</comment>
<keyword evidence="4" id="KW-1185">Reference proteome</keyword>
<name>A0ABQ2EZU7_9DEIO</name>
<keyword evidence="2" id="KW-0732">Signal</keyword>
<evidence type="ECO:0000313" key="3">
    <source>
        <dbReference type="EMBL" id="GGK34527.1"/>
    </source>
</evidence>
<protein>
    <recommendedName>
        <fullName evidence="5">DUF4252 domain-containing protein</fullName>
    </recommendedName>
</protein>
<feature type="compositionally biased region" description="Low complexity" evidence="1">
    <location>
        <begin position="171"/>
        <end position="181"/>
    </location>
</feature>
<evidence type="ECO:0008006" key="5">
    <source>
        <dbReference type="Google" id="ProtNLM"/>
    </source>
</evidence>
<feature type="chain" id="PRO_5045631827" description="DUF4252 domain-containing protein" evidence="2">
    <location>
        <begin position="20"/>
        <end position="309"/>
    </location>
</feature>
<dbReference type="EMBL" id="BMPP01000014">
    <property type="protein sequence ID" value="GGK34527.1"/>
    <property type="molecule type" value="Genomic_DNA"/>
</dbReference>
<organism evidence="3 4">
    <name type="scientific">Deinococcus malanensis</name>
    <dbReference type="NCBI Taxonomy" id="1706855"/>
    <lineage>
        <taxon>Bacteria</taxon>
        <taxon>Thermotogati</taxon>
        <taxon>Deinococcota</taxon>
        <taxon>Deinococci</taxon>
        <taxon>Deinococcales</taxon>
        <taxon>Deinococcaceae</taxon>
        <taxon>Deinococcus</taxon>
    </lineage>
</organism>
<feature type="signal peptide" evidence="2">
    <location>
        <begin position="1"/>
        <end position="19"/>
    </location>
</feature>
<evidence type="ECO:0000256" key="2">
    <source>
        <dbReference type="SAM" id="SignalP"/>
    </source>
</evidence>
<evidence type="ECO:0000256" key="1">
    <source>
        <dbReference type="SAM" id="MobiDB-lite"/>
    </source>
</evidence>